<name>A0A8J5KBN3_ZINOF</name>
<accession>A0A8J5KBN3</accession>
<dbReference type="Proteomes" id="UP000734854">
    <property type="component" value="Unassembled WGS sequence"/>
</dbReference>
<evidence type="ECO:0000313" key="1">
    <source>
        <dbReference type="EMBL" id="KAG6483135.1"/>
    </source>
</evidence>
<sequence>MDPSEAPPLPHPCPGRPIHHSETLAFHYFPQLDASPSVEIEVSESAVVDDHPDGSFSAIAIDANHCPFSIPFFTGKLVSTEKIEY</sequence>
<evidence type="ECO:0000313" key="2">
    <source>
        <dbReference type="Proteomes" id="UP000734854"/>
    </source>
</evidence>
<proteinExistence type="predicted"/>
<keyword evidence="2" id="KW-1185">Reference proteome</keyword>
<gene>
    <name evidence="1" type="ORF">ZIOFF_059775</name>
</gene>
<organism evidence="1 2">
    <name type="scientific">Zingiber officinale</name>
    <name type="common">Ginger</name>
    <name type="synonym">Amomum zingiber</name>
    <dbReference type="NCBI Taxonomy" id="94328"/>
    <lineage>
        <taxon>Eukaryota</taxon>
        <taxon>Viridiplantae</taxon>
        <taxon>Streptophyta</taxon>
        <taxon>Embryophyta</taxon>
        <taxon>Tracheophyta</taxon>
        <taxon>Spermatophyta</taxon>
        <taxon>Magnoliopsida</taxon>
        <taxon>Liliopsida</taxon>
        <taxon>Zingiberales</taxon>
        <taxon>Zingiberaceae</taxon>
        <taxon>Zingiber</taxon>
    </lineage>
</organism>
<dbReference type="EMBL" id="JACMSC010000016">
    <property type="protein sequence ID" value="KAG6483135.1"/>
    <property type="molecule type" value="Genomic_DNA"/>
</dbReference>
<reference evidence="1 2" key="1">
    <citation type="submission" date="2020-08" db="EMBL/GenBank/DDBJ databases">
        <title>Plant Genome Project.</title>
        <authorList>
            <person name="Zhang R.-G."/>
        </authorList>
    </citation>
    <scope>NUCLEOTIDE SEQUENCE [LARGE SCALE GENOMIC DNA]</scope>
    <source>
        <tissue evidence="1">Rhizome</tissue>
    </source>
</reference>
<protein>
    <submittedName>
        <fullName evidence="1">Uncharacterized protein</fullName>
    </submittedName>
</protein>
<comment type="caution">
    <text evidence="1">The sequence shown here is derived from an EMBL/GenBank/DDBJ whole genome shotgun (WGS) entry which is preliminary data.</text>
</comment>
<dbReference type="AlphaFoldDB" id="A0A8J5KBN3"/>